<dbReference type="InterPro" id="IPR050189">
    <property type="entry name" value="MFS_Efflux_Transporters"/>
</dbReference>
<proteinExistence type="predicted"/>
<evidence type="ECO:0000256" key="6">
    <source>
        <dbReference type="ARBA" id="ARBA00023136"/>
    </source>
</evidence>
<keyword evidence="6 7" id="KW-0472">Membrane</keyword>
<evidence type="ECO:0000256" key="7">
    <source>
        <dbReference type="SAM" id="Phobius"/>
    </source>
</evidence>
<feature type="transmembrane region" description="Helical" evidence="7">
    <location>
        <begin position="53"/>
        <end position="70"/>
    </location>
</feature>
<dbReference type="Gene3D" id="1.20.1250.20">
    <property type="entry name" value="MFS general substrate transporter like domains"/>
    <property type="match status" value="1"/>
</dbReference>
<evidence type="ECO:0000313" key="9">
    <source>
        <dbReference type="EMBL" id="NHN35475.1"/>
    </source>
</evidence>
<feature type="transmembrane region" description="Helical" evidence="7">
    <location>
        <begin position="220"/>
        <end position="239"/>
    </location>
</feature>
<dbReference type="Proteomes" id="UP001165962">
    <property type="component" value="Unassembled WGS sequence"/>
</dbReference>
<dbReference type="PANTHER" id="PTHR43124:SF3">
    <property type="entry name" value="CHLORAMPHENICOL EFFLUX PUMP RV0191"/>
    <property type="match status" value="1"/>
</dbReference>
<dbReference type="PROSITE" id="PS50850">
    <property type="entry name" value="MFS"/>
    <property type="match status" value="1"/>
</dbReference>
<dbReference type="InterPro" id="IPR036259">
    <property type="entry name" value="MFS_trans_sf"/>
</dbReference>
<keyword evidence="4 7" id="KW-0812">Transmembrane</keyword>
<name>A0ABX0JMN3_9BACL</name>
<sequence length="337" mass="36603">MSIPYGVFQLVYGPIADRFGKVKTILISLCLFSIGTIACGLVDSFAWLLLLRFITGMFAAGIIPTTLAMIGDQYDISERPRVIAFFMSMSTAGQALGIVIGGLVAQFASYQPLFLILGLVAFPVVWLLWQQRKHGGIPSEKPQPLRQRYVTLIKMRRAWLIYMLVFFEGFLFFGGFTFLAVYGVSVLHLSYLFIGLLTLTYSAGAFLASRTITKVIQHIGAPRMPIVGSLLMALGFGLVWGWESIITLTIGFIVLGFGFSYCHSTLQTYAMGLLPQGRATAVSVFAFSLFLGSGLGPVAAGSIYDLYGVSVMLGASAAGMLLFGLLCLSLLRVSVRT</sequence>
<dbReference type="SUPFAM" id="SSF103473">
    <property type="entry name" value="MFS general substrate transporter"/>
    <property type="match status" value="1"/>
</dbReference>
<dbReference type="InterPro" id="IPR011701">
    <property type="entry name" value="MFS"/>
</dbReference>
<dbReference type="RefSeq" id="WP_166158389.1">
    <property type="nucleotide sequence ID" value="NZ_JAAOIW010000038.1"/>
</dbReference>
<keyword evidence="5 7" id="KW-1133">Transmembrane helix</keyword>
<feature type="transmembrane region" description="Helical" evidence="7">
    <location>
        <begin position="82"/>
        <end position="104"/>
    </location>
</feature>
<dbReference type="InterPro" id="IPR020846">
    <property type="entry name" value="MFS_dom"/>
</dbReference>
<feature type="transmembrane region" description="Helical" evidence="7">
    <location>
        <begin position="25"/>
        <end position="47"/>
    </location>
</feature>
<evidence type="ECO:0000259" key="8">
    <source>
        <dbReference type="PROSITE" id="PS50850"/>
    </source>
</evidence>
<evidence type="ECO:0000313" key="10">
    <source>
        <dbReference type="Proteomes" id="UP001165962"/>
    </source>
</evidence>
<feature type="transmembrane region" description="Helical" evidence="7">
    <location>
        <begin position="159"/>
        <end position="182"/>
    </location>
</feature>
<evidence type="ECO:0000256" key="4">
    <source>
        <dbReference type="ARBA" id="ARBA00022692"/>
    </source>
</evidence>
<organism evidence="9 10">
    <name type="scientific">Paenibacillus agricola</name>
    <dbReference type="NCBI Taxonomy" id="2716264"/>
    <lineage>
        <taxon>Bacteria</taxon>
        <taxon>Bacillati</taxon>
        <taxon>Bacillota</taxon>
        <taxon>Bacilli</taxon>
        <taxon>Bacillales</taxon>
        <taxon>Paenibacillaceae</taxon>
        <taxon>Paenibacillus</taxon>
    </lineage>
</organism>
<evidence type="ECO:0000256" key="1">
    <source>
        <dbReference type="ARBA" id="ARBA00004651"/>
    </source>
</evidence>
<feature type="transmembrane region" description="Helical" evidence="7">
    <location>
        <begin position="188"/>
        <end position="208"/>
    </location>
</feature>
<evidence type="ECO:0000256" key="5">
    <source>
        <dbReference type="ARBA" id="ARBA00022989"/>
    </source>
</evidence>
<feature type="domain" description="Major facilitator superfamily (MFS) profile" evidence="8">
    <location>
        <begin position="1"/>
        <end position="336"/>
    </location>
</feature>
<comment type="caution">
    <text evidence="9">The sequence shown here is derived from an EMBL/GenBank/DDBJ whole genome shotgun (WGS) entry which is preliminary data.</text>
</comment>
<keyword evidence="3" id="KW-1003">Cell membrane</keyword>
<dbReference type="PANTHER" id="PTHR43124">
    <property type="entry name" value="PURINE EFFLUX PUMP PBUE"/>
    <property type="match status" value="1"/>
</dbReference>
<dbReference type="EMBL" id="JAAOIW010000038">
    <property type="protein sequence ID" value="NHN35475.1"/>
    <property type="molecule type" value="Genomic_DNA"/>
</dbReference>
<dbReference type="Pfam" id="PF07690">
    <property type="entry name" value="MFS_1"/>
    <property type="match status" value="1"/>
</dbReference>
<keyword evidence="2" id="KW-0813">Transport</keyword>
<feature type="transmembrane region" description="Helical" evidence="7">
    <location>
        <begin position="245"/>
        <end position="266"/>
    </location>
</feature>
<evidence type="ECO:0000256" key="2">
    <source>
        <dbReference type="ARBA" id="ARBA00022448"/>
    </source>
</evidence>
<evidence type="ECO:0000256" key="3">
    <source>
        <dbReference type="ARBA" id="ARBA00022475"/>
    </source>
</evidence>
<feature type="transmembrane region" description="Helical" evidence="7">
    <location>
        <begin position="306"/>
        <end position="331"/>
    </location>
</feature>
<feature type="transmembrane region" description="Helical" evidence="7">
    <location>
        <begin position="278"/>
        <end position="300"/>
    </location>
</feature>
<protein>
    <submittedName>
        <fullName evidence="9">MFS transporter</fullName>
    </submittedName>
</protein>
<accession>A0ABX0JMN3</accession>
<dbReference type="CDD" id="cd17324">
    <property type="entry name" value="MFS_NepI_like"/>
    <property type="match status" value="1"/>
</dbReference>
<gene>
    <name evidence="9" type="ORF">G9U52_37940</name>
</gene>
<comment type="subcellular location">
    <subcellularLocation>
        <location evidence="1">Cell membrane</location>
        <topology evidence="1">Multi-pass membrane protein</topology>
    </subcellularLocation>
</comment>
<feature type="transmembrane region" description="Helical" evidence="7">
    <location>
        <begin position="110"/>
        <end position="129"/>
    </location>
</feature>
<reference evidence="9" key="1">
    <citation type="submission" date="2020-03" db="EMBL/GenBank/DDBJ databases">
        <title>Draft sequencing of Paenibacilllus sp. S3N08.</title>
        <authorList>
            <person name="Kim D.-U."/>
        </authorList>
    </citation>
    <scope>NUCLEOTIDE SEQUENCE</scope>
    <source>
        <strain evidence="9">S3N08</strain>
    </source>
</reference>
<keyword evidence="10" id="KW-1185">Reference proteome</keyword>